<reference evidence="3" key="2">
    <citation type="journal article" date="2017" name="Nat. Plants">
        <title>The Aegilops tauschii genome reveals multiple impacts of transposons.</title>
        <authorList>
            <person name="Zhao G."/>
            <person name="Zou C."/>
            <person name="Li K."/>
            <person name="Wang K."/>
            <person name="Li T."/>
            <person name="Gao L."/>
            <person name="Zhang X."/>
            <person name="Wang H."/>
            <person name="Yang Z."/>
            <person name="Liu X."/>
            <person name="Jiang W."/>
            <person name="Mao L."/>
            <person name="Kong X."/>
            <person name="Jiao Y."/>
            <person name="Jia J."/>
        </authorList>
    </citation>
    <scope>NUCLEOTIDE SEQUENCE [LARGE SCALE GENOMIC DNA]</scope>
    <source>
        <strain evidence="3">cv. AL8/78</strain>
    </source>
</reference>
<reference evidence="2" key="3">
    <citation type="journal article" date="2017" name="Nature">
        <title>Genome sequence of the progenitor of the wheat D genome Aegilops tauschii.</title>
        <authorList>
            <person name="Luo M.C."/>
            <person name="Gu Y.Q."/>
            <person name="Puiu D."/>
            <person name="Wang H."/>
            <person name="Twardziok S.O."/>
            <person name="Deal K.R."/>
            <person name="Huo N."/>
            <person name="Zhu T."/>
            <person name="Wang L."/>
            <person name="Wang Y."/>
            <person name="McGuire P.E."/>
            <person name="Liu S."/>
            <person name="Long H."/>
            <person name="Ramasamy R.K."/>
            <person name="Rodriguez J.C."/>
            <person name="Van S.L."/>
            <person name="Yuan L."/>
            <person name="Wang Z."/>
            <person name="Xia Z."/>
            <person name="Xiao L."/>
            <person name="Anderson O.D."/>
            <person name="Ouyang S."/>
            <person name="Liang Y."/>
            <person name="Zimin A.V."/>
            <person name="Pertea G."/>
            <person name="Qi P."/>
            <person name="Bennetzen J.L."/>
            <person name="Dai X."/>
            <person name="Dawson M.W."/>
            <person name="Muller H.G."/>
            <person name="Kugler K."/>
            <person name="Rivarola-Duarte L."/>
            <person name="Spannagl M."/>
            <person name="Mayer K.F.X."/>
            <person name="Lu F.H."/>
            <person name="Bevan M.W."/>
            <person name="Leroy P."/>
            <person name="Li P."/>
            <person name="You F.M."/>
            <person name="Sun Q."/>
            <person name="Liu Z."/>
            <person name="Lyons E."/>
            <person name="Wicker T."/>
            <person name="Salzberg S.L."/>
            <person name="Devos K.M."/>
            <person name="Dvorak J."/>
        </authorList>
    </citation>
    <scope>NUCLEOTIDE SEQUENCE [LARGE SCALE GENOMIC DNA]</scope>
    <source>
        <strain evidence="2">cv. AL8/78</strain>
    </source>
</reference>
<proteinExistence type="predicted"/>
<dbReference type="AlphaFoldDB" id="A0A453MB05"/>
<evidence type="ECO:0000313" key="2">
    <source>
        <dbReference type="EnsemblPlants" id="AET5Gv21123100.12"/>
    </source>
</evidence>
<sequence>TVHGHSSHPPPKSSTSTATPGFQPSHPPSQNRAIFSPPPPLQPNPIDGDVETPPGLRIRGRPAPATRPRPTVYSDAEAERTREGCHGGGTRAAVGGRHRGLAGAGERPLHRRPRPLRRLRAQQGGRKPSTRHPFFFPLLNLYARVRHPAGRPDDSIDARRSFLA</sequence>
<evidence type="ECO:0000256" key="1">
    <source>
        <dbReference type="SAM" id="MobiDB-lite"/>
    </source>
</evidence>
<dbReference type="Gramene" id="AET5Gv21123100.12">
    <property type="protein sequence ID" value="AET5Gv21123100.12"/>
    <property type="gene ID" value="AET5Gv21123100"/>
</dbReference>
<evidence type="ECO:0000313" key="3">
    <source>
        <dbReference type="Proteomes" id="UP000015105"/>
    </source>
</evidence>
<dbReference type="Proteomes" id="UP000015105">
    <property type="component" value="Chromosome 5D"/>
</dbReference>
<organism evidence="2 3">
    <name type="scientific">Aegilops tauschii subsp. strangulata</name>
    <name type="common">Goatgrass</name>
    <dbReference type="NCBI Taxonomy" id="200361"/>
    <lineage>
        <taxon>Eukaryota</taxon>
        <taxon>Viridiplantae</taxon>
        <taxon>Streptophyta</taxon>
        <taxon>Embryophyta</taxon>
        <taxon>Tracheophyta</taxon>
        <taxon>Spermatophyta</taxon>
        <taxon>Magnoliopsida</taxon>
        <taxon>Liliopsida</taxon>
        <taxon>Poales</taxon>
        <taxon>Poaceae</taxon>
        <taxon>BOP clade</taxon>
        <taxon>Pooideae</taxon>
        <taxon>Triticodae</taxon>
        <taxon>Triticeae</taxon>
        <taxon>Triticinae</taxon>
        <taxon>Aegilops</taxon>
    </lineage>
</organism>
<reference evidence="2" key="5">
    <citation type="journal article" date="2021" name="G3 (Bethesda)">
        <title>Aegilops tauschii genome assembly Aet v5.0 features greater sequence contiguity and improved annotation.</title>
        <authorList>
            <person name="Wang L."/>
            <person name="Zhu T."/>
            <person name="Rodriguez J.C."/>
            <person name="Deal K.R."/>
            <person name="Dubcovsky J."/>
            <person name="McGuire P.E."/>
            <person name="Lux T."/>
            <person name="Spannagl M."/>
            <person name="Mayer K.F.X."/>
            <person name="Baldrich P."/>
            <person name="Meyers B.C."/>
            <person name="Huo N."/>
            <person name="Gu Y.Q."/>
            <person name="Zhou H."/>
            <person name="Devos K.M."/>
            <person name="Bennetzen J.L."/>
            <person name="Unver T."/>
            <person name="Budak H."/>
            <person name="Gulick P.J."/>
            <person name="Galiba G."/>
            <person name="Kalapos B."/>
            <person name="Nelson D.R."/>
            <person name="Li P."/>
            <person name="You F.M."/>
            <person name="Luo M.C."/>
            <person name="Dvorak J."/>
        </authorList>
    </citation>
    <scope>NUCLEOTIDE SEQUENCE [LARGE SCALE GENOMIC DNA]</scope>
    <source>
        <strain evidence="2">cv. AL8/78</strain>
    </source>
</reference>
<accession>A0A453MB05</accession>
<reference evidence="3" key="1">
    <citation type="journal article" date="2014" name="Science">
        <title>Ancient hybridizations among the ancestral genomes of bread wheat.</title>
        <authorList>
            <consortium name="International Wheat Genome Sequencing Consortium,"/>
            <person name="Marcussen T."/>
            <person name="Sandve S.R."/>
            <person name="Heier L."/>
            <person name="Spannagl M."/>
            <person name="Pfeifer M."/>
            <person name="Jakobsen K.S."/>
            <person name="Wulff B.B."/>
            <person name="Steuernagel B."/>
            <person name="Mayer K.F."/>
            <person name="Olsen O.A."/>
        </authorList>
    </citation>
    <scope>NUCLEOTIDE SEQUENCE [LARGE SCALE GENOMIC DNA]</scope>
    <source>
        <strain evidence="3">cv. AL8/78</strain>
    </source>
</reference>
<keyword evidence="3" id="KW-1185">Reference proteome</keyword>
<reference evidence="2" key="4">
    <citation type="submission" date="2019-03" db="UniProtKB">
        <authorList>
            <consortium name="EnsemblPlants"/>
        </authorList>
    </citation>
    <scope>IDENTIFICATION</scope>
</reference>
<name>A0A453MB05_AEGTS</name>
<feature type="compositionally biased region" description="Basic residues" evidence="1">
    <location>
        <begin position="109"/>
        <end position="120"/>
    </location>
</feature>
<dbReference type="EnsemblPlants" id="AET5Gv21123100.12">
    <property type="protein sequence ID" value="AET5Gv21123100.12"/>
    <property type="gene ID" value="AET5Gv21123100"/>
</dbReference>
<feature type="compositionally biased region" description="Low complexity" evidence="1">
    <location>
        <begin position="61"/>
        <end position="71"/>
    </location>
</feature>
<protein>
    <submittedName>
        <fullName evidence="2">Uncharacterized protein</fullName>
    </submittedName>
</protein>
<feature type="region of interest" description="Disordered" evidence="1">
    <location>
        <begin position="1"/>
        <end position="133"/>
    </location>
</feature>